<evidence type="ECO:0000256" key="1">
    <source>
        <dbReference type="SAM" id="MobiDB-lite"/>
    </source>
</evidence>
<reference evidence="3 4" key="1">
    <citation type="submission" date="2017-02" db="EMBL/GenBank/DDBJ databases">
        <authorList>
            <person name="Peterson S.W."/>
        </authorList>
    </citation>
    <scope>NUCLEOTIDE SEQUENCE [LARGE SCALE GENOMIC DNA]</scope>
    <source>
        <strain evidence="3 4">CIP104813</strain>
    </source>
</reference>
<proteinExistence type="predicted"/>
<feature type="signal peptide" evidence="2">
    <location>
        <begin position="1"/>
        <end position="26"/>
    </location>
</feature>
<dbReference type="InterPro" id="IPR058248">
    <property type="entry name" value="Lxx211020-like"/>
</dbReference>
<dbReference type="InterPro" id="IPR036182">
    <property type="entry name" value="PCuAC_sf"/>
</dbReference>
<feature type="region of interest" description="Disordered" evidence="1">
    <location>
        <begin position="172"/>
        <end position="194"/>
    </location>
</feature>
<dbReference type="RefSeq" id="WP_159457983.1">
    <property type="nucleotide sequence ID" value="NZ_FWFG01000048.1"/>
</dbReference>
<dbReference type="Proteomes" id="UP000195981">
    <property type="component" value="Unassembled WGS sequence"/>
</dbReference>
<accession>A0A1X6WXM1</accession>
<dbReference type="EMBL" id="FWFG01000048">
    <property type="protein sequence ID" value="SLM90549.1"/>
    <property type="molecule type" value="Genomic_DNA"/>
</dbReference>
<dbReference type="PROSITE" id="PS51257">
    <property type="entry name" value="PROKAR_LIPOPROTEIN"/>
    <property type="match status" value="1"/>
</dbReference>
<dbReference type="PANTHER" id="PTHR36302">
    <property type="entry name" value="BLR7088 PROTEIN"/>
    <property type="match status" value="1"/>
</dbReference>
<keyword evidence="2" id="KW-0732">Signal</keyword>
<evidence type="ECO:0000313" key="3">
    <source>
        <dbReference type="EMBL" id="SLM90549.1"/>
    </source>
</evidence>
<dbReference type="PANTHER" id="PTHR36302:SF1">
    <property type="entry name" value="COPPER CHAPERONE PCU(A)C"/>
    <property type="match status" value="1"/>
</dbReference>
<name>A0A1X6WXM1_9MICO</name>
<dbReference type="SUPFAM" id="SSF110087">
    <property type="entry name" value="DR1885-like metal-binding protein"/>
    <property type="match status" value="1"/>
</dbReference>
<dbReference type="Pfam" id="PF04314">
    <property type="entry name" value="PCuAC"/>
    <property type="match status" value="1"/>
</dbReference>
<evidence type="ECO:0000313" key="4">
    <source>
        <dbReference type="Proteomes" id="UP000195981"/>
    </source>
</evidence>
<evidence type="ECO:0000256" key="2">
    <source>
        <dbReference type="SAM" id="SignalP"/>
    </source>
</evidence>
<feature type="chain" id="PRO_5011987487" evidence="2">
    <location>
        <begin position="27"/>
        <end position="194"/>
    </location>
</feature>
<dbReference type="Gene3D" id="2.60.40.1890">
    <property type="entry name" value="PCu(A)C copper chaperone"/>
    <property type="match status" value="1"/>
</dbReference>
<dbReference type="OrthoDB" id="9796962at2"/>
<organism evidence="3 4">
    <name type="scientific">Brachybacterium nesterenkovii</name>
    <dbReference type="NCBI Taxonomy" id="47847"/>
    <lineage>
        <taxon>Bacteria</taxon>
        <taxon>Bacillati</taxon>
        <taxon>Actinomycetota</taxon>
        <taxon>Actinomycetes</taxon>
        <taxon>Micrococcales</taxon>
        <taxon>Dermabacteraceae</taxon>
        <taxon>Brachybacterium</taxon>
    </lineage>
</organism>
<protein>
    <submittedName>
        <fullName evidence="3">Copper metallochaperone, bacterial analog of Cox17 protein</fullName>
    </submittedName>
</protein>
<sequence>MTRTTAPTRRAALLGLVSLPVLPLLAACDGGTASGASDGGSSGATASALSVTDPWAKAAESDMTGVFGVLKNTTDKDVHVTGAKSPAAGMCELHETITDSTGASSMQKAENGFVVPAGGEFALEPGANHIMLMQLTGPLKPGDEVEVTLELEDGTTIPFTAAVKEFTGAKENYGGASDGGGMEDMGGMGSDGGH</sequence>
<feature type="compositionally biased region" description="Gly residues" evidence="1">
    <location>
        <begin position="176"/>
        <end position="194"/>
    </location>
</feature>
<dbReference type="AlphaFoldDB" id="A0A1X6WXM1"/>
<gene>
    <name evidence="3" type="ORF">FM110_05180</name>
</gene>
<keyword evidence="4" id="KW-1185">Reference proteome</keyword>
<dbReference type="InterPro" id="IPR007410">
    <property type="entry name" value="LpqE-like"/>
</dbReference>